<dbReference type="Proteomes" id="UP000005555">
    <property type="component" value="Unassembled WGS sequence"/>
</dbReference>
<sequence length="582" mass="66341">MKDKALILSGIKEAWTEAQSHVFVGAWCALGTDLNSVDFEVSSYHWSDREKFAKDYQYIWNLYHRILSSVVTYLNSYHGTKHSERYWELVIGPWLITIIPALFDRWESIDLTLKNSSYSKVKVNRNELSDLLRRDYTSSNNSLKDDIYNFSIFSEIILFLKPSGITISYSNVRNPEKNRTVKWLERSKIKLISVVDYISLKLNPTQSVAIVQSYIDIRSLLAIFSGIGQLPNWHKALTSSHVGLPEDFLVRDSNLDFIATNEFEQFLGRQLVNFIPAAYLENYNILEAKASRYKHSPVVIITANSHISDDAFKIWCARQVVYRGASLIISSHGGALKSRYTLFTDYEEKVCDKRIVWHKSLSNKQVRLPANKFLGKKIKRSINAGPVTLIGLDMDKYVSGMASGPLSSLMLEEAKSIATLIRLCRASYSRVVEYYPYPSTNWNVSQVLYSEFGEICQSNLVSFDEVISESSILICTYPQTTFSGAMMSGKPVVLVFSLSYWELDSSFNTTLTALSEANILFWSVESAAAHINQIYDDPLSWWDSAKVVQARELFFSECVSVNPNGTDVWAQFLNQQVNWSKK</sequence>
<reference evidence="1 2" key="1">
    <citation type="submission" date="2006-03" db="EMBL/GenBank/DDBJ databases">
        <authorList>
            <person name="Giovannoni S.J."/>
            <person name="Cho J.-C."/>
            <person name="Ferriera S."/>
            <person name="Johnson J."/>
            <person name="Kravitz S."/>
            <person name="Halpern A."/>
            <person name="Remington K."/>
            <person name="Beeson K."/>
            <person name="Tran B."/>
            <person name="Rogers Y.-H."/>
            <person name="Friedman R."/>
            <person name="Venter J.C."/>
        </authorList>
    </citation>
    <scope>NUCLEOTIDE SEQUENCE [LARGE SCALE GENOMIC DNA]</scope>
    <source>
        <strain evidence="1 2">HTCC2207</strain>
    </source>
</reference>
<proteinExistence type="predicted"/>
<evidence type="ECO:0000313" key="2">
    <source>
        <dbReference type="Proteomes" id="UP000005555"/>
    </source>
</evidence>
<dbReference type="HOGENOM" id="CLU_449608_0_0_6"/>
<dbReference type="EMBL" id="AAPI01000008">
    <property type="protein sequence ID" value="EAS46278.1"/>
    <property type="molecule type" value="Genomic_DNA"/>
</dbReference>
<dbReference type="OrthoDB" id="329802at2"/>
<comment type="caution">
    <text evidence="1">The sequence shown here is derived from an EMBL/GenBank/DDBJ whole genome shotgun (WGS) entry which is preliminary data.</text>
</comment>
<protein>
    <submittedName>
        <fullName evidence="1">Uncharacterized protein</fullName>
    </submittedName>
</protein>
<name>Q1YPT1_9GAMM</name>
<dbReference type="AlphaFoldDB" id="Q1YPT1"/>
<gene>
    <name evidence="1" type="ORF">GB2207_05939</name>
</gene>
<dbReference type="NCBIfam" id="TIGR04331">
    <property type="entry name" value="o_ant_LIC12162"/>
    <property type="match status" value="1"/>
</dbReference>
<accession>Q1YPT1</accession>
<evidence type="ECO:0000313" key="1">
    <source>
        <dbReference type="EMBL" id="EAS46278.1"/>
    </source>
</evidence>
<dbReference type="InterPro" id="IPR027603">
    <property type="entry name" value="LIC12162"/>
</dbReference>
<dbReference type="STRING" id="314287.GB2207_05939"/>
<keyword evidence="2" id="KW-1185">Reference proteome</keyword>
<organism evidence="1 2">
    <name type="scientific">gamma proteobacterium HTCC2207</name>
    <dbReference type="NCBI Taxonomy" id="314287"/>
    <lineage>
        <taxon>Bacteria</taxon>
        <taxon>Pseudomonadati</taxon>
        <taxon>Pseudomonadota</taxon>
        <taxon>Gammaproteobacteria</taxon>
        <taxon>Cellvibrionales</taxon>
        <taxon>Porticoccaceae</taxon>
        <taxon>SAR92 clade</taxon>
    </lineage>
</organism>